<evidence type="ECO:0008006" key="4">
    <source>
        <dbReference type="Google" id="ProtNLM"/>
    </source>
</evidence>
<evidence type="ECO:0000313" key="2">
    <source>
        <dbReference type="EMBL" id="MST57842.1"/>
    </source>
</evidence>
<dbReference type="Proteomes" id="UP000476055">
    <property type="component" value="Unassembled WGS sequence"/>
</dbReference>
<evidence type="ECO:0000313" key="3">
    <source>
        <dbReference type="Proteomes" id="UP000476055"/>
    </source>
</evidence>
<feature type="transmembrane region" description="Helical" evidence="1">
    <location>
        <begin position="170"/>
        <end position="191"/>
    </location>
</feature>
<keyword evidence="3" id="KW-1185">Reference proteome</keyword>
<feature type="transmembrane region" description="Helical" evidence="1">
    <location>
        <begin position="48"/>
        <end position="66"/>
    </location>
</feature>
<dbReference type="RefSeq" id="WP_154495975.1">
    <property type="nucleotide sequence ID" value="NZ_VUMU01000005.1"/>
</dbReference>
<proteinExistence type="predicted"/>
<evidence type="ECO:0000256" key="1">
    <source>
        <dbReference type="SAM" id="Phobius"/>
    </source>
</evidence>
<dbReference type="AlphaFoldDB" id="A0A6L5YJM6"/>
<protein>
    <recommendedName>
        <fullName evidence="4">HD domain-containing protein</fullName>
    </recommendedName>
</protein>
<feature type="transmembrane region" description="Helical" evidence="1">
    <location>
        <begin position="86"/>
        <end position="105"/>
    </location>
</feature>
<dbReference type="Gene3D" id="1.10.3210.10">
    <property type="entry name" value="Hypothetical protein af1432"/>
    <property type="match status" value="1"/>
</dbReference>
<feature type="transmembrane region" description="Helical" evidence="1">
    <location>
        <begin position="146"/>
        <end position="164"/>
    </location>
</feature>
<reference evidence="2 3" key="1">
    <citation type="submission" date="2019-08" db="EMBL/GenBank/DDBJ databases">
        <title>In-depth cultivation of the pig gut microbiome towards novel bacterial diversity and tailored functional studies.</title>
        <authorList>
            <person name="Wylensek D."/>
            <person name="Hitch T.C.A."/>
            <person name="Clavel T."/>
        </authorList>
    </citation>
    <scope>NUCLEOTIDE SEQUENCE [LARGE SCALE GENOMIC DNA]</scope>
    <source>
        <strain evidence="2 3">WCA3-601-WT-6H</strain>
    </source>
</reference>
<keyword evidence="1" id="KW-0812">Transmembrane</keyword>
<name>A0A6L5YJM6_9FIRM</name>
<accession>A0A6L5YJM6</accession>
<keyword evidence="1" id="KW-1133">Transmembrane helix</keyword>
<feature type="transmembrane region" description="Helical" evidence="1">
    <location>
        <begin position="111"/>
        <end position="134"/>
    </location>
</feature>
<feature type="transmembrane region" description="Helical" evidence="1">
    <location>
        <begin position="203"/>
        <end position="229"/>
    </location>
</feature>
<feature type="transmembrane region" description="Helical" evidence="1">
    <location>
        <begin position="15"/>
        <end position="36"/>
    </location>
</feature>
<organism evidence="2 3">
    <name type="scientific">Waltera intestinalis</name>
    <dbReference type="NCBI Taxonomy" id="2606635"/>
    <lineage>
        <taxon>Bacteria</taxon>
        <taxon>Bacillati</taxon>
        <taxon>Bacillota</taxon>
        <taxon>Clostridia</taxon>
        <taxon>Lachnospirales</taxon>
        <taxon>Lachnospiraceae</taxon>
        <taxon>Waltera</taxon>
    </lineage>
</organism>
<gene>
    <name evidence="2" type="ORF">FYJ59_06230</name>
</gene>
<comment type="caution">
    <text evidence="2">The sequence shown here is derived from an EMBL/GenBank/DDBJ whole genome shotgun (WGS) entry which is preliminary data.</text>
</comment>
<sequence>MMIMKHERNEDKNDFLLFLLPEIFTVIAGSTAVYAMGIFGKQLSVENALRNAVMTAMGLAVAGFFLRREQLDSQLDYDNDEHLMRFWIAVWSCLLLSLACTFLPVGGWPFLPVFVVLSLFSNLPVGILFSSVVLMIASFEGQTQGIFFLYFISGIFVACLFQHLEQEFAIGIPLFLSLFCLFLCETANIVLLTNEHLSLEQFLVPAANLVVSGILLLGILKFFSGAVVFRDRVRYLDLNDTENQILAKYRQTDRTEYFQCIHTAYFCERIALKLGLDKDALKCAGLYHKKGWELMNLQGESFPKGAKEILEEYKEDQKYRRKETVVLYCSDAVVSAILLLLQKEPDKKPDYDQVIDKIFERIRIKGFVNECDLSLRDWNRMQKIFKEEKLYYDFLR</sequence>
<keyword evidence="1" id="KW-0472">Membrane</keyword>
<dbReference type="EMBL" id="VUMU01000005">
    <property type="protein sequence ID" value="MST57842.1"/>
    <property type="molecule type" value="Genomic_DNA"/>
</dbReference>